<evidence type="ECO:0000256" key="4">
    <source>
        <dbReference type="PROSITE-ProRule" id="PRU00433"/>
    </source>
</evidence>
<dbReference type="PROSITE" id="PS51007">
    <property type="entry name" value="CYTC"/>
    <property type="match status" value="1"/>
</dbReference>
<protein>
    <submittedName>
        <fullName evidence="6">Cytochrome C</fullName>
    </submittedName>
</protein>
<dbReference type="GO" id="GO:0009055">
    <property type="term" value="F:electron transfer activity"/>
    <property type="evidence" value="ECO:0007669"/>
    <property type="project" value="InterPro"/>
</dbReference>
<accession>A0A085U008</accession>
<organism evidence="6 7">
    <name type="scientific">Thioclava atlantica</name>
    <dbReference type="NCBI Taxonomy" id="1317124"/>
    <lineage>
        <taxon>Bacteria</taxon>
        <taxon>Pseudomonadati</taxon>
        <taxon>Pseudomonadota</taxon>
        <taxon>Alphaproteobacteria</taxon>
        <taxon>Rhodobacterales</taxon>
        <taxon>Paracoccaceae</taxon>
        <taxon>Thioclava</taxon>
    </lineage>
</organism>
<name>A0A085U008_9RHOB</name>
<evidence type="ECO:0000313" key="6">
    <source>
        <dbReference type="EMBL" id="KFE36305.1"/>
    </source>
</evidence>
<dbReference type="InterPro" id="IPR009056">
    <property type="entry name" value="Cyt_c-like_dom"/>
</dbReference>
<dbReference type="STRING" id="1317124.DW2_03314"/>
<sequence length="153" mass="15938">MAACCLAAIPVIAAAQSGDVSAARGLYVSIIGGCHDCHTGGYNESGGKIDPATALAGVPLGYSGPWGTSYASNLRDSVKDMSEEEFVKFAKTFTAKPPMPVYNVHAMEETDLRSLYLYIKSLGSPGAPMPEALPPGAEPATPYIVMEPVMPKG</sequence>
<dbReference type="GO" id="GO:0020037">
    <property type="term" value="F:heme binding"/>
    <property type="evidence" value="ECO:0007669"/>
    <property type="project" value="InterPro"/>
</dbReference>
<keyword evidence="2 4" id="KW-0479">Metal-binding</keyword>
<reference evidence="6 7" key="2">
    <citation type="journal article" date="2015" name="Antonie Van Leeuwenhoek">
        <title>Thioclava indica sp. nov., isolated from surface seawater of the Indian Ocean.</title>
        <authorList>
            <person name="Liu Y."/>
            <person name="Lai Q."/>
            <person name="Du J."/>
            <person name="Xu H."/>
            <person name="Jiang L."/>
            <person name="Shao Z."/>
        </authorList>
    </citation>
    <scope>NUCLEOTIDE SEQUENCE [LARGE SCALE GENOMIC DNA]</scope>
    <source>
        <strain evidence="6 7">13D2W-2</strain>
    </source>
</reference>
<dbReference type="EMBL" id="AQRC01000002">
    <property type="protein sequence ID" value="KFE36305.1"/>
    <property type="molecule type" value="Genomic_DNA"/>
</dbReference>
<dbReference type="Gene3D" id="1.10.760.10">
    <property type="entry name" value="Cytochrome c-like domain"/>
    <property type="match status" value="1"/>
</dbReference>
<dbReference type="eggNOG" id="COG2010">
    <property type="taxonomic scope" value="Bacteria"/>
</dbReference>
<dbReference type="InterPro" id="IPR036909">
    <property type="entry name" value="Cyt_c-like_dom_sf"/>
</dbReference>
<evidence type="ECO:0000256" key="1">
    <source>
        <dbReference type="ARBA" id="ARBA00022617"/>
    </source>
</evidence>
<evidence type="ECO:0000259" key="5">
    <source>
        <dbReference type="PROSITE" id="PS51007"/>
    </source>
</evidence>
<evidence type="ECO:0000256" key="2">
    <source>
        <dbReference type="ARBA" id="ARBA00022723"/>
    </source>
</evidence>
<proteinExistence type="predicted"/>
<feature type="domain" description="Cytochrome c" evidence="5">
    <location>
        <begin position="18"/>
        <end position="123"/>
    </location>
</feature>
<keyword evidence="7" id="KW-1185">Reference proteome</keyword>
<keyword evidence="1 4" id="KW-0349">Heme</keyword>
<dbReference type="Proteomes" id="UP000028607">
    <property type="component" value="Unassembled WGS sequence"/>
</dbReference>
<evidence type="ECO:0000313" key="7">
    <source>
        <dbReference type="Proteomes" id="UP000028607"/>
    </source>
</evidence>
<reference evidence="7" key="1">
    <citation type="submission" date="2013-04" db="EMBL/GenBank/DDBJ databases">
        <title>Thioclava sp. 13D2W-2 Genome Sequencing.</title>
        <authorList>
            <person name="Lai Q."/>
            <person name="Li G."/>
            <person name="Shao Z."/>
        </authorList>
    </citation>
    <scope>NUCLEOTIDE SEQUENCE [LARGE SCALE GENOMIC DNA]</scope>
    <source>
        <strain evidence="7">13D2W-2</strain>
    </source>
</reference>
<keyword evidence="3 4" id="KW-0408">Iron</keyword>
<dbReference type="GO" id="GO:0046872">
    <property type="term" value="F:metal ion binding"/>
    <property type="evidence" value="ECO:0007669"/>
    <property type="project" value="UniProtKB-KW"/>
</dbReference>
<dbReference type="SUPFAM" id="SSF46626">
    <property type="entry name" value="Cytochrome c"/>
    <property type="match status" value="1"/>
</dbReference>
<comment type="caution">
    <text evidence="6">The sequence shown here is derived from an EMBL/GenBank/DDBJ whole genome shotgun (WGS) entry which is preliminary data.</text>
</comment>
<dbReference type="PATRIC" id="fig|1317124.6.peg.668"/>
<gene>
    <name evidence="6" type="ORF">DW2_03314</name>
</gene>
<dbReference type="AlphaFoldDB" id="A0A085U008"/>
<evidence type="ECO:0000256" key="3">
    <source>
        <dbReference type="ARBA" id="ARBA00023004"/>
    </source>
</evidence>